<dbReference type="EMBL" id="JAHRIP010037975">
    <property type="protein sequence ID" value="MEQ2294751.1"/>
    <property type="molecule type" value="Genomic_DNA"/>
</dbReference>
<dbReference type="Proteomes" id="UP001469553">
    <property type="component" value="Unassembled WGS sequence"/>
</dbReference>
<feature type="coiled-coil region" evidence="1">
    <location>
        <begin position="70"/>
        <end position="97"/>
    </location>
</feature>
<evidence type="ECO:0000313" key="3">
    <source>
        <dbReference type="Proteomes" id="UP001469553"/>
    </source>
</evidence>
<accession>A0ABV0YMR1</accession>
<gene>
    <name evidence="2" type="ORF">AMECASPLE_007093</name>
</gene>
<keyword evidence="1" id="KW-0175">Coiled coil</keyword>
<evidence type="ECO:0000313" key="2">
    <source>
        <dbReference type="EMBL" id="MEQ2294751.1"/>
    </source>
</evidence>
<organism evidence="2 3">
    <name type="scientific">Ameca splendens</name>
    <dbReference type="NCBI Taxonomy" id="208324"/>
    <lineage>
        <taxon>Eukaryota</taxon>
        <taxon>Metazoa</taxon>
        <taxon>Chordata</taxon>
        <taxon>Craniata</taxon>
        <taxon>Vertebrata</taxon>
        <taxon>Euteleostomi</taxon>
        <taxon>Actinopterygii</taxon>
        <taxon>Neopterygii</taxon>
        <taxon>Teleostei</taxon>
        <taxon>Neoteleostei</taxon>
        <taxon>Acanthomorphata</taxon>
        <taxon>Ovalentaria</taxon>
        <taxon>Atherinomorphae</taxon>
        <taxon>Cyprinodontiformes</taxon>
        <taxon>Goodeidae</taxon>
        <taxon>Ameca</taxon>
    </lineage>
</organism>
<keyword evidence="3" id="KW-1185">Reference proteome</keyword>
<sequence>MLKREALRRRVNNMVDNAFIPWIIQWSTQQTERFIKMARDRLQDFPALAETLQSVQDVTKACNVFITKGLQNEAAKIKDYVKKVAQLEKIIMNLEIEKTDL</sequence>
<proteinExistence type="predicted"/>
<name>A0ABV0YMR1_9TELE</name>
<protein>
    <submittedName>
        <fullName evidence="2">Uncharacterized protein</fullName>
    </submittedName>
</protein>
<evidence type="ECO:0000256" key="1">
    <source>
        <dbReference type="SAM" id="Coils"/>
    </source>
</evidence>
<reference evidence="2 3" key="1">
    <citation type="submission" date="2021-06" db="EMBL/GenBank/DDBJ databases">
        <authorList>
            <person name="Palmer J.M."/>
        </authorList>
    </citation>
    <scope>NUCLEOTIDE SEQUENCE [LARGE SCALE GENOMIC DNA]</scope>
    <source>
        <strain evidence="2 3">AS_MEX2019</strain>
        <tissue evidence="2">Muscle</tissue>
    </source>
</reference>
<comment type="caution">
    <text evidence="2">The sequence shown here is derived from an EMBL/GenBank/DDBJ whole genome shotgun (WGS) entry which is preliminary data.</text>
</comment>